<dbReference type="SUPFAM" id="SSF53822">
    <property type="entry name" value="Periplasmic binding protein-like I"/>
    <property type="match status" value="1"/>
</dbReference>
<protein>
    <submittedName>
        <fullName evidence="5">Monosaccharide ABC transporter substrate-binding protein (CUT2 family)</fullName>
    </submittedName>
</protein>
<dbReference type="OrthoDB" id="9813037at2"/>
<evidence type="ECO:0000313" key="5">
    <source>
        <dbReference type="EMBL" id="TQM97341.1"/>
    </source>
</evidence>
<gene>
    <name evidence="5" type="ORF">FB476_2249</name>
</gene>
<keyword evidence="6" id="KW-1185">Reference proteome</keyword>
<proteinExistence type="inferred from homology"/>
<reference evidence="5 6" key="1">
    <citation type="submission" date="2019-06" db="EMBL/GenBank/DDBJ databases">
        <title>Sequencing the genomes of 1000 actinobacteria strains.</title>
        <authorList>
            <person name="Klenk H.-P."/>
        </authorList>
    </citation>
    <scope>NUCLEOTIDE SEQUENCE [LARGE SCALE GENOMIC DNA]</scope>
    <source>
        <strain evidence="5 6">DSM 12362</strain>
    </source>
</reference>
<dbReference type="GO" id="GO:0030313">
    <property type="term" value="C:cell envelope"/>
    <property type="evidence" value="ECO:0007669"/>
    <property type="project" value="UniProtKB-SubCell"/>
</dbReference>
<feature type="domain" description="Periplasmic binding protein" evidence="4">
    <location>
        <begin position="3"/>
        <end position="247"/>
    </location>
</feature>
<dbReference type="Pfam" id="PF13407">
    <property type="entry name" value="Peripla_BP_4"/>
    <property type="match status" value="1"/>
</dbReference>
<evidence type="ECO:0000256" key="3">
    <source>
        <dbReference type="ARBA" id="ARBA00022729"/>
    </source>
</evidence>
<dbReference type="GO" id="GO:0030246">
    <property type="term" value="F:carbohydrate binding"/>
    <property type="evidence" value="ECO:0007669"/>
    <property type="project" value="UniProtKB-ARBA"/>
</dbReference>
<evidence type="ECO:0000259" key="4">
    <source>
        <dbReference type="Pfam" id="PF13407"/>
    </source>
</evidence>
<name>A0A543KQI3_9MICO</name>
<evidence type="ECO:0000256" key="1">
    <source>
        <dbReference type="ARBA" id="ARBA00004196"/>
    </source>
</evidence>
<accession>A0A543KQI3</accession>
<dbReference type="PANTHER" id="PTHR46847">
    <property type="entry name" value="D-ALLOSE-BINDING PERIPLASMIC PROTEIN-RELATED"/>
    <property type="match status" value="1"/>
</dbReference>
<comment type="caution">
    <text evidence="5">The sequence shown here is derived from an EMBL/GenBank/DDBJ whole genome shotgun (WGS) entry which is preliminary data.</text>
</comment>
<sequence>MASTFRTQMIAGVEEAAEAEGVEVDVYNSNNEVIKQNEAMENYVTRGVDVIAVAAIELESALPAVRAASEAGVKVIAVDARIEDPAVSANVGVDNRAGGETMGKLVAEDAAASGGDATVGIVGALNSEIQNARADGFQDALGGKVEVVQIVDGQNRQEKAVDEAENLLTAFPDLTYIYATGEPALIGTLAAIESQGRTDVKVYGWDLSAEGIRALDNDLVEAIANQPAKEEGVQAIEIAARLARGEEVERDNLLDINVITKDNVDEYRADYS</sequence>
<evidence type="ECO:0000313" key="6">
    <source>
        <dbReference type="Proteomes" id="UP000315133"/>
    </source>
</evidence>
<dbReference type="AlphaFoldDB" id="A0A543KQI3"/>
<organism evidence="5 6">
    <name type="scientific">Ornithinimicrobium humiphilum</name>
    <dbReference type="NCBI Taxonomy" id="125288"/>
    <lineage>
        <taxon>Bacteria</taxon>
        <taxon>Bacillati</taxon>
        <taxon>Actinomycetota</taxon>
        <taxon>Actinomycetes</taxon>
        <taxon>Micrococcales</taxon>
        <taxon>Ornithinimicrobiaceae</taxon>
        <taxon>Ornithinimicrobium</taxon>
    </lineage>
</organism>
<keyword evidence="3" id="KW-0732">Signal</keyword>
<comment type="subcellular location">
    <subcellularLocation>
        <location evidence="1">Cell envelope</location>
    </subcellularLocation>
</comment>
<dbReference type="InterPro" id="IPR028082">
    <property type="entry name" value="Peripla_BP_I"/>
</dbReference>
<dbReference type="PANTHER" id="PTHR46847:SF1">
    <property type="entry name" value="D-ALLOSE-BINDING PERIPLASMIC PROTEIN-RELATED"/>
    <property type="match status" value="1"/>
</dbReference>
<dbReference type="EMBL" id="VFPU01000001">
    <property type="protein sequence ID" value="TQM97341.1"/>
    <property type="molecule type" value="Genomic_DNA"/>
</dbReference>
<evidence type="ECO:0000256" key="2">
    <source>
        <dbReference type="ARBA" id="ARBA00007639"/>
    </source>
</evidence>
<comment type="similarity">
    <text evidence="2">Belongs to the bacterial solute-binding protein 2 family.</text>
</comment>
<dbReference type="Gene3D" id="3.40.50.2300">
    <property type="match status" value="2"/>
</dbReference>
<dbReference type="InterPro" id="IPR025997">
    <property type="entry name" value="SBP_2_dom"/>
</dbReference>
<dbReference type="Proteomes" id="UP000315133">
    <property type="component" value="Unassembled WGS sequence"/>
</dbReference>